<accession>A0ACC3TUL6</accession>
<organism evidence="1 2">
    <name type="scientific">Lipomyces orientalis</name>
    <dbReference type="NCBI Taxonomy" id="1233043"/>
    <lineage>
        <taxon>Eukaryota</taxon>
        <taxon>Fungi</taxon>
        <taxon>Dikarya</taxon>
        <taxon>Ascomycota</taxon>
        <taxon>Saccharomycotina</taxon>
        <taxon>Lipomycetes</taxon>
        <taxon>Lipomycetales</taxon>
        <taxon>Lipomycetaceae</taxon>
        <taxon>Lipomyces</taxon>
    </lineage>
</organism>
<gene>
    <name evidence="1" type="ORF">V1517DRAFT_316522</name>
</gene>
<comment type="caution">
    <text evidence="1">The sequence shown here is derived from an EMBL/GenBank/DDBJ whole genome shotgun (WGS) entry which is preliminary data.</text>
</comment>
<name>A0ACC3TUL6_9ASCO</name>
<keyword evidence="2" id="KW-1185">Reference proteome</keyword>
<proteinExistence type="predicted"/>
<evidence type="ECO:0000313" key="1">
    <source>
        <dbReference type="EMBL" id="KAK9324663.1"/>
    </source>
</evidence>
<dbReference type="EMBL" id="MU970047">
    <property type="protein sequence ID" value="KAK9324663.1"/>
    <property type="molecule type" value="Genomic_DNA"/>
</dbReference>
<protein>
    <submittedName>
        <fullName evidence="1">RXT2-like protein</fullName>
    </submittedName>
</protein>
<reference evidence="2" key="1">
    <citation type="journal article" date="2024" name="Front. Bioeng. Biotechnol.">
        <title>Genome-scale model development and genomic sequencing of the oleaginous clade Lipomyces.</title>
        <authorList>
            <person name="Czajka J.J."/>
            <person name="Han Y."/>
            <person name="Kim J."/>
            <person name="Mondo S.J."/>
            <person name="Hofstad B.A."/>
            <person name="Robles A."/>
            <person name="Haridas S."/>
            <person name="Riley R."/>
            <person name="LaButti K."/>
            <person name="Pangilinan J."/>
            <person name="Andreopoulos W."/>
            <person name="Lipzen A."/>
            <person name="Yan J."/>
            <person name="Wang M."/>
            <person name="Ng V."/>
            <person name="Grigoriev I.V."/>
            <person name="Spatafora J.W."/>
            <person name="Magnuson J.K."/>
            <person name="Baker S.E."/>
            <person name="Pomraning K.R."/>
        </authorList>
    </citation>
    <scope>NUCLEOTIDE SEQUENCE [LARGE SCALE GENOMIC DNA]</scope>
    <source>
        <strain evidence="2">CBS 10300</strain>
    </source>
</reference>
<evidence type="ECO:0000313" key="2">
    <source>
        <dbReference type="Proteomes" id="UP001489719"/>
    </source>
</evidence>
<dbReference type="Proteomes" id="UP001489719">
    <property type="component" value="Unassembled WGS sequence"/>
</dbReference>
<sequence length="371" mass="41546">MVDQHVADEILRFKAALARPEDASDSDSSIGAAGSNRGRKLKRKSRFVQEGRLGVSYETASRLEAVEYASKRRAVISLKRSYRELDLSDDEYADDEDREDGDNCDEDDPYAGIDLEAILSPIGHPSELPTHPGISRAYTRTTLSTLARRALDLICTEQKQLTQINRLLAAFLGDDPTYIRDHNLHLPELYDHDGETPLPEEPHMSEPNAASKEKSNGIHKSKWNGTVDGVKAEVDESEDTDAHANTTSTNGKSKSKPEPDETNMEENGDDEDTNRAITRRVARIQATNELEPFFALPKLEVDRDFGFPPEVAQETRQLAQMAAQRGEEFVRSLYKIRSGLLRADRFRAKVYKWCREVGGDVSDDEEPAKAV</sequence>